<feature type="compositionally biased region" description="Polar residues" evidence="3">
    <location>
        <begin position="85"/>
        <end position="94"/>
    </location>
</feature>
<feature type="domain" description="DDE Tnp4" evidence="4">
    <location>
        <begin position="33"/>
        <end position="98"/>
    </location>
</feature>
<evidence type="ECO:0000256" key="3">
    <source>
        <dbReference type="SAM" id="MobiDB-lite"/>
    </source>
</evidence>
<dbReference type="Pfam" id="PF13359">
    <property type="entry name" value="DDE_Tnp_4"/>
    <property type="match status" value="1"/>
</dbReference>
<comment type="cofactor">
    <cofactor evidence="1">
        <name>a divalent metal cation</name>
        <dbReference type="ChEBI" id="CHEBI:60240"/>
    </cofactor>
</comment>
<feature type="compositionally biased region" description="Basic and acidic residues" evidence="3">
    <location>
        <begin position="180"/>
        <end position="189"/>
    </location>
</feature>
<protein>
    <recommendedName>
        <fullName evidence="4">DDE Tnp4 domain-containing protein</fullName>
    </recommendedName>
</protein>
<evidence type="ECO:0000256" key="2">
    <source>
        <dbReference type="ARBA" id="ARBA00022723"/>
    </source>
</evidence>
<dbReference type="PANTHER" id="PTHR23080">
    <property type="entry name" value="THAP DOMAIN PROTEIN"/>
    <property type="match status" value="1"/>
</dbReference>
<dbReference type="EMBL" id="CACVKT020003885">
    <property type="protein sequence ID" value="CAC5386549.1"/>
    <property type="molecule type" value="Genomic_DNA"/>
</dbReference>
<evidence type="ECO:0000256" key="1">
    <source>
        <dbReference type="ARBA" id="ARBA00001968"/>
    </source>
</evidence>
<keyword evidence="2" id="KW-0479">Metal-binding</keyword>
<dbReference type="GO" id="GO:0046872">
    <property type="term" value="F:metal ion binding"/>
    <property type="evidence" value="ECO:0007669"/>
    <property type="project" value="UniProtKB-KW"/>
</dbReference>
<gene>
    <name evidence="5" type="ORF">MCOR_21971</name>
</gene>
<proteinExistence type="predicted"/>
<reference evidence="5 6" key="1">
    <citation type="submission" date="2020-06" db="EMBL/GenBank/DDBJ databases">
        <authorList>
            <person name="Li R."/>
            <person name="Bekaert M."/>
        </authorList>
    </citation>
    <scope>NUCLEOTIDE SEQUENCE [LARGE SCALE GENOMIC DNA]</scope>
    <source>
        <strain evidence="6">wild</strain>
    </source>
</reference>
<organism evidence="5 6">
    <name type="scientific">Mytilus coruscus</name>
    <name type="common">Sea mussel</name>
    <dbReference type="NCBI Taxonomy" id="42192"/>
    <lineage>
        <taxon>Eukaryota</taxon>
        <taxon>Metazoa</taxon>
        <taxon>Spiralia</taxon>
        <taxon>Lophotrochozoa</taxon>
        <taxon>Mollusca</taxon>
        <taxon>Bivalvia</taxon>
        <taxon>Autobranchia</taxon>
        <taxon>Pteriomorphia</taxon>
        <taxon>Mytilida</taxon>
        <taxon>Mytiloidea</taxon>
        <taxon>Mytilidae</taxon>
        <taxon>Mytilinae</taxon>
        <taxon>Mytilus</taxon>
    </lineage>
</organism>
<keyword evidence="6" id="KW-1185">Reference proteome</keyword>
<evidence type="ECO:0000313" key="6">
    <source>
        <dbReference type="Proteomes" id="UP000507470"/>
    </source>
</evidence>
<dbReference type="AlphaFoldDB" id="A0A6J8BV64"/>
<feature type="compositionally biased region" description="Polar residues" evidence="3">
    <location>
        <begin position="138"/>
        <end position="164"/>
    </location>
</feature>
<accession>A0A6J8BV64</accession>
<sequence length="189" mass="20372">MGYENKTTPGRRKILKHQLTVKKRKLEDSDSDSDMEITELDTTLESEPGTRDEIMADRGFTIDDLLFPLRVKLNIPAFTKNKPQLSAEDVTTTRRIARKPASGDASLAGSQQSSGDASLDKASRDALLATATYRKGTFHQSPSAQQSSGDASLVKTSQLTQNPASGDASLAGSQQSSRDALLDKASRDA</sequence>
<evidence type="ECO:0000313" key="5">
    <source>
        <dbReference type="EMBL" id="CAC5386549.1"/>
    </source>
</evidence>
<dbReference type="PANTHER" id="PTHR23080:SF143">
    <property type="entry name" value="SI:DKEY-56D12.4"/>
    <property type="match status" value="1"/>
</dbReference>
<feature type="region of interest" description="Disordered" evidence="3">
    <location>
        <begin position="85"/>
        <end position="189"/>
    </location>
</feature>
<dbReference type="Proteomes" id="UP000507470">
    <property type="component" value="Unassembled WGS sequence"/>
</dbReference>
<dbReference type="InterPro" id="IPR027806">
    <property type="entry name" value="HARBI1_dom"/>
</dbReference>
<evidence type="ECO:0000259" key="4">
    <source>
        <dbReference type="Pfam" id="PF13359"/>
    </source>
</evidence>
<dbReference type="OrthoDB" id="10225599at2759"/>
<name>A0A6J8BV64_MYTCO</name>